<gene>
    <name evidence="2" type="ORF">PCOS0759_LOCUS7519</name>
</gene>
<dbReference type="AlphaFoldDB" id="A0A7S1KSI7"/>
<feature type="region of interest" description="Disordered" evidence="1">
    <location>
        <begin position="716"/>
        <end position="794"/>
    </location>
</feature>
<feature type="compositionally biased region" description="Basic and acidic residues" evidence="1">
    <location>
        <begin position="765"/>
        <end position="792"/>
    </location>
</feature>
<dbReference type="PANTHER" id="PTHR37028">
    <property type="entry name" value="UNNAMED PRODUCT-RELATED"/>
    <property type="match status" value="1"/>
</dbReference>
<feature type="compositionally biased region" description="Basic and acidic residues" evidence="1">
    <location>
        <begin position="14"/>
        <end position="31"/>
    </location>
</feature>
<feature type="region of interest" description="Disordered" evidence="1">
    <location>
        <begin position="540"/>
        <end position="698"/>
    </location>
</feature>
<feature type="region of interest" description="Disordered" evidence="1">
    <location>
        <begin position="484"/>
        <end position="513"/>
    </location>
</feature>
<feature type="region of interest" description="Disordered" evidence="1">
    <location>
        <begin position="358"/>
        <end position="411"/>
    </location>
</feature>
<evidence type="ECO:0000256" key="1">
    <source>
        <dbReference type="SAM" id="MobiDB-lite"/>
    </source>
</evidence>
<name>A0A7S1KSI7_9EUKA</name>
<feature type="compositionally biased region" description="Basic and acidic residues" evidence="1">
    <location>
        <begin position="582"/>
        <end position="606"/>
    </location>
</feature>
<dbReference type="PANTHER" id="PTHR37028:SF9">
    <property type="entry name" value="NUCLEAR PROTEIN MDM1"/>
    <property type="match status" value="1"/>
</dbReference>
<feature type="compositionally biased region" description="Polar residues" evidence="1">
    <location>
        <begin position="728"/>
        <end position="738"/>
    </location>
</feature>
<reference evidence="2" key="1">
    <citation type="submission" date="2021-01" db="EMBL/GenBank/DDBJ databases">
        <authorList>
            <person name="Corre E."/>
            <person name="Pelletier E."/>
            <person name="Niang G."/>
            <person name="Scheremetjew M."/>
            <person name="Finn R."/>
            <person name="Kale V."/>
            <person name="Holt S."/>
            <person name="Cochrane G."/>
            <person name="Meng A."/>
            <person name="Brown T."/>
            <person name="Cohen L."/>
        </authorList>
    </citation>
    <scope>NUCLEOTIDE SEQUENCE</scope>
    <source>
        <strain evidence="2">WS</strain>
    </source>
</reference>
<feature type="compositionally biased region" description="Polar residues" evidence="1">
    <location>
        <begin position="32"/>
        <end position="42"/>
    </location>
</feature>
<proteinExistence type="predicted"/>
<feature type="compositionally biased region" description="Polar residues" evidence="1">
    <location>
        <begin position="365"/>
        <end position="378"/>
    </location>
</feature>
<sequence>MTLTAAPISLSAAEKLEHHYEETSKRIKQFESEYQTRQVSQHHSSRGGVTSRAAASSHHGRLMPNDAPQDNSIEFSLGELRLSEELSVDMPQHEDEPVYERLLNFGLNLKMKQESKRKNAQHALSDHHRPSITKTASKINRDGLQVEDLLLKRNVEYQAHIEDLRRIKQKEEMGMLQEPRINKVSHDLVRSEPAYSRLYDIRKQTLAKREMMRHKIREQEMGEVRDTPQINRVSKKMHRGVDAILEWEKERREKAERRKRELEQREMAKCKPRRINATSDRLVRKMNRGSKVEDHLLAEHERKKMEREEKLRMEQERQAMEAVPLISLHSASLPRERDEKIFDRLYNVATQRAANLNAAQQQQNGDDTISNHSRYSSPFQPPQDRDPQTGQKLYHPSINDRSQSLRRALPVEDLLQAKGEERKRKREMLAKQISQEMNEKKTIIGPYSQLLVEILEKRTNTSSQERLHMPIRKRIKQATKKELDTKQRAHTFQPEINPLSRAIDKNNNRGKRDRTALLFKKGKDYQTKKDRLRQQIEAEKLSECTFSPRAASPGGAPSGGSLGASRRRSSPAPSRSASIADRNQEWARRKVERLEEERKEKRKQMMEECTFQPNISKGRSSVSHLGGSRSHTPPPKRPTSAQRSRSRSRRDSQSGQSGRSRTPPPRGGHDSQKNGISKYRRPSVKSNGGEQRNGGDGYFHAQDILKAHDESRRFAQPQVGLREPSELPTESSGTSSGGIRNRRSAARFANSRNGGSSSVEEAESDERASVRQEQERTRQISEISDRSEEHLDGSQFDDLLQDIAIDTTRFSSEASALLRDLLQDFSSSTVG</sequence>
<dbReference type="EMBL" id="HBGD01009124">
    <property type="protein sequence ID" value="CAD9084265.1"/>
    <property type="molecule type" value="Transcribed_RNA"/>
</dbReference>
<accession>A0A7S1KSI7</accession>
<evidence type="ECO:0000313" key="2">
    <source>
        <dbReference type="EMBL" id="CAD9084265.1"/>
    </source>
</evidence>
<protein>
    <submittedName>
        <fullName evidence="2">Uncharacterized protein</fullName>
    </submittedName>
</protein>
<organism evidence="2">
    <name type="scientific">Percolomonas cosmopolitus</name>
    <dbReference type="NCBI Taxonomy" id="63605"/>
    <lineage>
        <taxon>Eukaryota</taxon>
        <taxon>Discoba</taxon>
        <taxon>Heterolobosea</taxon>
        <taxon>Tetramitia</taxon>
        <taxon>Eutetramitia</taxon>
        <taxon>Percolomonadidae</taxon>
        <taxon>Percolomonas</taxon>
    </lineage>
</organism>
<feature type="compositionally biased region" description="Polar residues" evidence="1">
    <location>
        <begin position="611"/>
        <end position="623"/>
    </location>
</feature>
<feature type="region of interest" description="Disordered" evidence="1">
    <location>
        <begin position="1"/>
        <end position="71"/>
    </location>
</feature>